<dbReference type="Pfam" id="PF01026">
    <property type="entry name" value="TatD_DNase"/>
    <property type="match status" value="1"/>
</dbReference>
<feature type="binding site" evidence="1">
    <location>
        <position position="105"/>
    </location>
    <ligand>
        <name>a divalent metal cation</name>
        <dbReference type="ChEBI" id="CHEBI:60240"/>
        <label>2</label>
    </ligand>
</feature>
<evidence type="ECO:0000313" key="3">
    <source>
        <dbReference type="Proteomes" id="UP000316008"/>
    </source>
</evidence>
<dbReference type="EMBL" id="VLPL01000003">
    <property type="protein sequence ID" value="TSJ45867.1"/>
    <property type="molecule type" value="Genomic_DNA"/>
</dbReference>
<dbReference type="AlphaFoldDB" id="A0A556N107"/>
<feature type="binding site" evidence="1">
    <location>
        <position position="71"/>
    </location>
    <ligand>
        <name>a divalent metal cation</name>
        <dbReference type="ChEBI" id="CHEBI:60240"/>
        <label>1</label>
    </ligand>
</feature>
<accession>A0A556N107</accession>
<reference evidence="2 3" key="1">
    <citation type="submission" date="2019-07" db="EMBL/GenBank/DDBJ databases">
        <authorList>
            <person name="Huq M.A."/>
        </authorList>
    </citation>
    <scope>NUCLEOTIDE SEQUENCE [LARGE SCALE GENOMIC DNA]</scope>
    <source>
        <strain evidence="2 3">MAH-3</strain>
    </source>
</reference>
<gene>
    <name evidence="2" type="ORF">FO442_08965</name>
</gene>
<organism evidence="2 3">
    <name type="scientific">Fluviicola chungangensis</name>
    <dbReference type="NCBI Taxonomy" id="2597671"/>
    <lineage>
        <taxon>Bacteria</taxon>
        <taxon>Pseudomonadati</taxon>
        <taxon>Bacteroidota</taxon>
        <taxon>Flavobacteriia</taxon>
        <taxon>Flavobacteriales</taxon>
        <taxon>Crocinitomicaceae</taxon>
        <taxon>Fluviicola</taxon>
    </lineage>
</organism>
<dbReference type="GO" id="GO:0016788">
    <property type="term" value="F:hydrolase activity, acting on ester bonds"/>
    <property type="evidence" value="ECO:0007669"/>
    <property type="project" value="InterPro"/>
</dbReference>
<dbReference type="InterPro" id="IPR032466">
    <property type="entry name" value="Metal_Hydrolase"/>
</dbReference>
<dbReference type="PANTHER" id="PTHR46124">
    <property type="entry name" value="D-AMINOACYL-TRNA DEACYLASE"/>
    <property type="match status" value="1"/>
</dbReference>
<dbReference type="Gene3D" id="3.20.20.140">
    <property type="entry name" value="Metal-dependent hydrolases"/>
    <property type="match status" value="1"/>
</dbReference>
<name>A0A556N107_9FLAO</name>
<feature type="binding site" evidence="1">
    <location>
        <position position="129"/>
    </location>
    <ligand>
        <name>a divalent metal cation</name>
        <dbReference type="ChEBI" id="CHEBI:60240"/>
        <label>2</label>
    </ligand>
</feature>
<dbReference type="Proteomes" id="UP000316008">
    <property type="component" value="Unassembled WGS sequence"/>
</dbReference>
<protein>
    <submittedName>
        <fullName evidence="2">TatD family deoxyribonuclease</fullName>
    </submittedName>
</protein>
<dbReference type="PANTHER" id="PTHR46124:SF2">
    <property type="entry name" value="D-AMINOACYL-TRNA DEACYLASE"/>
    <property type="match status" value="1"/>
</dbReference>
<keyword evidence="1" id="KW-0479">Metal-binding</keyword>
<dbReference type="RefSeq" id="WP_144332822.1">
    <property type="nucleotide sequence ID" value="NZ_VLPL01000003.1"/>
</dbReference>
<feature type="binding site" evidence="1">
    <location>
        <position position="177"/>
    </location>
    <ligand>
        <name>a divalent metal cation</name>
        <dbReference type="ChEBI" id="CHEBI:60240"/>
        <label>1</label>
    </ligand>
</feature>
<proteinExistence type="predicted"/>
<keyword evidence="3" id="KW-1185">Reference proteome</keyword>
<dbReference type="GO" id="GO:0046872">
    <property type="term" value="F:metal ion binding"/>
    <property type="evidence" value="ECO:0007669"/>
    <property type="project" value="UniProtKB-KW"/>
</dbReference>
<sequence>MSDLENLFDLHSHHFDSKNRAIVQLTELYPKKLPAFFSFGVHPQEIEFDLSRIEETSLKLNETSGFLAIGEIGLDSRFDHFQRQEELYIFQLKLAARLNKPIILHCVNSWDRCRFLHEKYAPENVLIYHGFNKSSITDLVLRYSKSMISIGETVLSNQALRSCVSQIPVDRLFLETDTGRGELIDTYRTVAEIKKLSLHSLIDQLDQNAKRIFNYE</sequence>
<dbReference type="SUPFAM" id="SSF51556">
    <property type="entry name" value="Metallo-dependent hydrolases"/>
    <property type="match status" value="1"/>
</dbReference>
<evidence type="ECO:0000256" key="1">
    <source>
        <dbReference type="PIRSR" id="PIRSR005902-1"/>
    </source>
</evidence>
<dbReference type="InterPro" id="IPR001130">
    <property type="entry name" value="TatD-like"/>
</dbReference>
<evidence type="ECO:0000313" key="2">
    <source>
        <dbReference type="EMBL" id="TSJ45867.1"/>
    </source>
</evidence>
<dbReference type="PIRSF" id="PIRSF005902">
    <property type="entry name" value="DNase_TatD"/>
    <property type="match status" value="1"/>
</dbReference>
<comment type="caution">
    <text evidence="2">The sequence shown here is derived from an EMBL/GenBank/DDBJ whole genome shotgun (WGS) entry which is preliminary data.</text>
</comment>
<dbReference type="OrthoDB" id="664222at2"/>